<dbReference type="EMBL" id="JARKIB010000581">
    <property type="protein sequence ID" value="KAJ7698845.1"/>
    <property type="molecule type" value="Genomic_DNA"/>
</dbReference>
<dbReference type="AlphaFoldDB" id="A0AAD7DSP4"/>
<keyword evidence="3" id="KW-1185">Reference proteome</keyword>
<evidence type="ECO:0000313" key="3">
    <source>
        <dbReference type="Proteomes" id="UP001215598"/>
    </source>
</evidence>
<comment type="caution">
    <text evidence="2">The sequence shown here is derived from an EMBL/GenBank/DDBJ whole genome shotgun (WGS) entry which is preliminary data.</text>
</comment>
<evidence type="ECO:0000256" key="1">
    <source>
        <dbReference type="SAM" id="MobiDB-lite"/>
    </source>
</evidence>
<accession>A0AAD7DSP4</accession>
<sequence length="542" mass="61413">MTDYEEISDEEDGDEDSDMEPCGPIPIDEAVLRGIKDLFVEEFTRISHKFSVFGDGRSQPWPSEGQLAELIRRASDVWIYAQTVIRFVDERQCDPRTRLQLVLAHGGEITDALESLDALYSTIPSVHPPRPTLPAVIDIIRAAIGGINPEDIDDLMQLPSGTARCSLRGLSSLLIRPPIREGALRRVTPVHHSSFPNYLCDRGRAKEFWIYTKDADARMLDRTTHLLSIQDPLAQYREPFVQLLTRKLVAAEDIALAERLTQYTDDFRFVCNFEVAVWLEPAAGPPLPPQPKLDAIYLHLLSTHPPVLRFLRTVLAWQRILNLKHRVPLAMQVSGVSWLDLRPACLLRECVKIPFGLNESPVDFLLDPQRAGGLFRDPETLAQEASILIIQYLRAILGAGNRRPAKILNGFRKWAIVITSCRPSLTVFNELKTLDPLLFCKYAHADPKVHFKDHASCDVPSEQHFDAIIGWLQEFEPKPKEVIDFWVTRRTLASECRSRMKSYIQGSDMALVEKWEFIPGRVSSGEIRGEGEDWLTAEGELQ</sequence>
<organism evidence="2 3">
    <name type="scientific">Mycena metata</name>
    <dbReference type="NCBI Taxonomy" id="1033252"/>
    <lineage>
        <taxon>Eukaryota</taxon>
        <taxon>Fungi</taxon>
        <taxon>Dikarya</taxon>
        <taxon>Basidiomycota</taxon>
        <taxon>Agaricomycotina</taxon>
        <taxon>Agaricomycetes</taxon>
        <taxon>Agaricomycetidae</taxon>
        <taxon>Agaricales</taxon>
        <taxon>Marasmiineae</taxon>
        <taxon>Mycenaceae</taxon>
        <taxon>Mycena</taxon>
    </lineage>
</organism>
<feature type="compositionally biased region" description="Acidic residues" evidence="1">
    <location>
        <begin position="1"/>
        <end position="19"/>
    </location>
</feature>
<protein>
    <submittedName>
        <fullName evidence="2">Uncharacterized protein</fullName>
    </submittedName>
</protein>
<evidence type="ECO:0000313" key="2">
    <source>
        <dbReference type="EMBL" id="KAJ7698845.1"/>
    </source>
</evidence>
<name>A0AAD7DSP4_9AGAR</name>
<reference evidence="2" key="1">
    <citation type="submission" date="2023-03" db="EMBL/GenBank/DDBJ databases">
        <title>Massive genome expansion in bonnet fungi (Mycena s.s.) driven by repeated elements and novel gene families across ecological guilds.</title>
        <authorList>
            <consortium name="Lawrence Berkeley National Laboratory"/>
            <person name="Harder C.B."/>
            <person name="Miyauchi S."/>
            <person name="Viragh M."/>
            <person name="Kuo A."/>
            <person name="Thoen E."/>
            <person name="Andreopoulos B."/>
            <person name="Lu D."/>
            <person name="Skrede I."/>
            <person name="Drula E."/>
            <person name="Henrissat B."/>
            <person name="Morin E."/>
            <person name="Kohler A."/>
            <person name="Barry K."/>
            <person name="LaButti K."/>
            <person name="Morin E."/>
            <person name="Salamov A."/>
            <person name="Lipzen A."/>
            <person name="Mereny Z."/>
            <person name="Hegedus B."/>
            <person name="Baldrian P."/>
            <person name="Stursova M."/>
            <person name="Weitz H."/>
            <person name="Taylor A."/>
            <person name="Grigoriev I.V."/>
            <person name="Nagy L.G."/>
            <person name="Martin F."/>
            <person name="Kauserud H."/>
        </authorList>
    </citation>
    <scope>NUCLEOTIDE SEQUENCE</scope>
    <source>
        <strain evidence="2">CBHHK182m</strain>
    </source>
</reference>
<feature type="region of interest" description="Disordered" evidence="1">
    <location>
        <begin position="1"/>
        <end position="24"/>
    </location>
</feature>
<proteinExistence type="predicted"/>
<dbReference type="Proteomes" id="UP001215598">
    <property type="component" value="Unassembled WGS sequence"/>
</dbReference>
<gene>
    <name evidence="2" type="ORF">B0H16DRAFT_1749541</name>
</gene>